<gene>
    <name evidence="1" type="ORF">SDC9_203068</name>
</gene>
<sequence>MTPMILTPIIEKPFTLLDKYIPIKLRYAPPTLNNKYERGPAKIEDNIILTVNIIQVSFTPKIINDISVIIFDKPSLAPGKIAINGFGI</sequence>
<proteinExistence type="predicted"/>
<evidence type="ECO:0000313" key="1">
    <source>
        <dbReference type="EMBL" id="MPN55386.1"/>
    </source>
</evidence>
<reference evidence="1" key="1">
    <citation type="submission" date="2019-08" db="EMBL/GenBank/DDBJ databases">
        <authorList>
            <person name="Kucharzyk K."/>
            <person name="Murdoch R.W."/>
            <person name="Higgins S."/>
            <person name="Loffler F."/>
        </authorList>
    </citation>
    <scope>NUCLEOTIDE SEQUENCE</scope>
</reference>
<name>A0A645IW27_9ZZZZ</name>
<organism evidence="1">
    <name type="scientific">bioreactor metagenome</name>
    <dbReference type="NCBI Taxonomy" id="1076179"/>
    <lineage>
        <taxon>unclassified sequences</taxon>
        <taxon>metagenomes</taxon>
        <taxon>ecological metagenomes</taxon>
    </lineage>
</organism>
<accession>A0A645IW27</accession>
<protein>
    <submittedName>
        <fullName evidence="1">Uncharacterized protein</fullName>
    </submittedName>
</protein>
<dbReference type="EMBL" id="VSSQ01124552">
    <property type="protein sequence ID" value="MPN55386.1"/>
    <property type="molecule type" value="Genomic_DNA"/>
</dbReference>
<dbReference type="AlphaFoldDB" id="A0A645IW27"/>
<comment type="caution">
    <text evidence="1">The sequence shown here is derived from an EMBL/GenBank/DDBJ whole genome shotgun (WGS) entry which is preliminary data.</text>
</comment>